<feature type="domain" description="FHA" evidence="1">
    <location>
        <begin position="22"/>
        <end position="72"/>
    </location>
</feature>
<proteinExistence type="predicted"/>
<dbReference type="EMBL" id="JACHXZ010000002">
    <property type="protein sequence ID" value="MBB3167984.1"/>
    <property type="molecule type" value="Genomic_DNA"/>
</dbReference>
<evidence type="ECO:0000313" key="2">
    <source>
        <dbReference type="EMBL" id="MBB3167984.1"/>
    </source>
</evidence>
<sequence length="120" mass="13154">MAFLQHCLNGALVAHYVVDPALRLGRAADNDIVLEDGTVSGHHAEIHLGEQGQFLFKDLGSTNGVSLDGKKLAQGQLDEGQWLTVGLHEFTRIEQLPAGMEQTLKIKKSWIPGVYYTAEK</sequence>
<dbReference type="AlphaFoldDB" id="A0A839UIS0"/>
<dbReference type="Pfam" id="PF00498">
    <property type="entry name" value="FHA"/>
    <property type="match status" value="1"/>
</dbReference>
<dbReference type="SMART" id="SM00240">
    <property type="entry name" value="FHA"/>
    <property type="match status" value="1"/>
</dbReference>
<dbReference type="InterPro" id="IPR008984">
    <property type="entry name" value="SMAD_FHA_dom_sf"/>
</dbReference>
<gene>
    <name evidence="2" type="ORF">FHS30_001168</name>
</gene>
<evidence type="ECO:0000313" key="3">
    <source>
        <dbReference type="Proteomes" id="UP000559987"/>
    </source>
</evidence>
<accession>A0A839UIS0</accession>
<dbReference type="CDD" id="cd00060">
    <property type="entry name" value="FHA"/>
    <property type="match status" value="1"/>
</dbReference>
<dbReference type="SUPFAM" id="SSF49879">
    <property type="entry name" value="SMAD/FHA domain"/>
    <property type="match status" value="1"/>
</dbReference>
<reference evidence="2 3" key="1">
    <citation type="submission" date="2020-08" db="EMBL/GenBank/DDBJ databases">
        <title>Genomic Encyclopedia of Type Strains, Phase III (KMG-III): the genomes of soil and plant-associated and newly described type strains.</title>
        <authorList>
            <person name="Whitman W."/>
        </authorList>
    </citation>
    <scope>NUCLEOTIDE SEQUENCE [LARGE SCALE GENOMIC DNA]</scope>
    <source>
        <strain evidence="2 3">CECT 8571</strain>
    </source>
</reference>
<protein>
    <submittedName>
        <fullName evidence="2">PSer/pThr/pTyr-binding forkhead associated (FHA) protein</fullName>
    </submittedName>
</protein>
<comment type="caution">
    <text evidence="2">The sequence shown here is derived from an EMBL/GenBank/DDBJ whole genome shotgun (WGS) entry which is preliminary data.</text>
</comment>
<organism evidence="2 3">
    <name type="scientific">Simiduia aestuariiviva</name>
    <dbReference type="NCBI Taxonomy" id="1510459"/>
    <lineage>
        <taxon>Bacteria</taxon>
        <taxon>Pseudomonadati</taxon>
        <taxon>Pseudomonadota</taxon>
        <taxon>Gammaproteobacteria</taxon>
        <taxon>Cellvibrionales</taxon>
        <taxon>Cellvibrionaceae</taxon>
        <taxon>Simiduia</taxon>
    </lineage>
</organism>
<dbReference type="PROSITE" id="PS50006">
    <property type="entry name" value="FHA_DOMAIN"/>
    <property type="match status" value="1"/>
</dbReference>
<dbReference type="Proteomes" id="UP000559987">
    <property type="component" value="Unassembled WGS sequence"/>
</dbReference>
<keyword evidence="3" id="KW-1185">Reference proteome</keyword>
<dbReference type="InterPro" id="IPR000253">
    <property type="entry name" value="FHA_dom"/>
</dbReference>
<dbReference type="Gene3D" id="2.60.200.20">
    <property type="match status" value="1"/>
</dbReference>
<evidence type="ECO:0000259" key="1">
    <source>
        <dbReference type="PROSITE" id="PS50006"/>
    </source>
</evidence>
<dbReference type="RefSeq" id="WP_183909300.1">
    <property type="nucleotide sequence ID" value="NZ_JACHXZ010000002.1"/>
</dbReference>
<name>A0A839UIS0_9GAMM</name>